<dbReference type="InterPro" id="IPR000219">
    <property type="entry name" value="DH_dom"/>
</dbReference>
<evidence type="ECO:0000259" key="2">
    <source>
        <dbReference type="PROSITE" id="PS50010"/>
    </source>
</evidence>
<dbReference type="PANTHER" id="PTHR12673:SF159">
    <property type="entry name" value="LD03170P"/>
    <property type="match status" value="1"/>
</dbReference>
<dbReference type="Gene3D" id="1.20.900.10">
    <property type="entry name" value="Dbl homology (DH) domain"/>
    <property type="match status" value="1"/>
</dbReference>
<protein>
    <recommendedName>
        <fullName evidence="2">DH domain-containing protein</fullName>
    </recommendedName>
</protein>
<evidence type="ECO:0000313" key="4">
    <source>
        <dbReference type="Proteomes" id="UP000728185"/>
    </source>
</evidence>
<dbReference type="InterPro" id="IPR051092">
    <property type="entry name" value="FYVE_RhoGEF_PH"/>
</dbReference>
<dbReference type="AlphaFoldDB" id="A0A8E0VD87"/>
<dbReference type="OrthoDB" id="245697at2759"/>
<dbReference type="EMBL" id="LUCM01010316">
    <property type="protein sequence ID" value="KAA0185657.1"/>
    <property type="molecule type" value="Genomic_DNA"/>
</dbReference>
<feature type="domain" description="DH" evidence="2">
    <location>
        <begin position="1"/>
        <end position="194"/>
    </location>
</feature>
<dbReference type="InterPro" id="IPR035899">
    <property type="entry name" value="DBL_dom_sf"/>
</dbReference>
<dbReference type="Pfam" id="PF00621">
    <property type="entry name" value="RhoGEF"/>
    <property type="match status" value="1"/>
</dbReference>
<feature type="region of interest" description="Disordered" evidence="1">
    <location>
        <begin position="498"/>
        <end position="523"/>
    </location>
</feature>
<dbReference type="GO" id="GO:0005085">
    <property type="term" value="F:guanyl-nucleotide exchange factor activity"/>
    <property type="evidence" value="ECO:0007669"/>
    <property type="project" value="InterPro"/>
</dbReference>
<proteinExistence type="predicted"/>
<name>A0A8E0VD87_9TREM</name>
<dbReference type="GO" id="GO:0005737">
    <property type="term" value="C:cytoplasm"/>
    <property type="evidence" value="ECO:0007669"/>
    <property type="project" value="TreeGrafter"/>
</dbReference>
<keyword evidence="4" id="KW-1185">Reference proteome</keyword>
<dbReference type="SUPFAM" id="SSF48065">
    <property type="entry name" value="DBL homology domain (DH-domain)"/>
    <property type="match status" value="1"/>
</dbReference>
<organism evidence="3 4">
    <name type="scientific">Fasciolopsis buskii</name>
    <dbReference type="NCBI Taxonomy" id="27845"/>
    <lineage>
        <taxon>Eukaryota</taxon>
        <taxon>Metazoa</taxon>
        <taxon>Spiralia</taxon>
        <taxon>Lophotrochozoa</taxon>
        <taxon>Platyhelminthes</taxon>
        <taxon>Trematoda</taxon>
        <taxon>Digenea</taxon>
        <taxon>Plagiorchiida</taxon>
        <taxon>Echinostomata</taxon>
        <taxon>Echinostomatoidea</taxon>
        <taxon>Fasciolidae</taxon>
        <taxon>Fasciolopsis</taxon>
    </lineage>
</organism>
<feature type="region of interest" description="Disordered" evidence="1">
    <location>
        <begin position="417"/>
        <end position="444"/>
    </location>
</feature>
<accession>A0A8E0VD87</accession>
<gene>
    <name evidence="3" type="ORF">FBUS_04561</name>
</gene>
<sequence>MHVELLEQMEASMKTKDEKDNYLDEFDCSKPPFIVLLESLEQKPSKSMHSTKWPQDRVMQDSRFYVLYKRYFSEFTVALETMRKLTRQSSRFRQTIKRLQQHPDCEGFDFSAFLLAPVQRLPRYLLLMKQLTRHLRRIAQNPLQIGQPRISALLSMSERCEKLLHSVLLDLDSQLAEHRENNKRKSITEAQETIHGPNEIGPELTNANKSHSRTNASHVVENGYENFRSLWPRVRRAFSDKRNIALSEIPLQETRLRELKPEELANLCQTASAQIKPDVVDYSHGQSYENAVPVGRYLIKHQSEDDLFPFSDGRERHSKPKIEKLILMNNPVQELVSCVKAGAISVAVRRNSRRQTVGEVTWAMQEALANSKSKNLSLDRQEFPVLRPPVEASNPCVKFDESPVTHDCKTDVVAKNSVVSAQSRQSRTHTDEDLQSNNRDEMEHPSRIGKKVNRMNTFPSRRFPLLRLQRRQSEPCTAPIKHEYSPTTAKEATLIGPRLEPNRRGGKARSVTVESSPSFCTLSTSSVSSATLDRTWSLSTSPREKSSSENIQCEQTGFAETVGMVTCHSCGISEENPLGISGHRSDAQGDRTPRTRVRNTLQTGSVIKLSPQSIKNTPSNGTNTNTAGCMTVSVKSVKTTQEQDKLIDSVTRPRTDEHVFIQESQMLSDPSEMSHEERSGYLPEMSELVFLDETGNLCFDI</sequence>
<dbReference type="PROSITE" id="PS50010">
    <property type="entry name" value="DH_2"/>
    <property type="match status" value="1"/>
</dbReference>
<evidence type="ECO:0000256" key="1">
    <source>
        <dbReference type="SAM" id="MobiDB-lite"/>
    </source>
</evidence>
<comment type="caution">
    <text evidence="3">The sequence shown here is derived from an EMBL/GenBank/DDBJ whole genome shotgun (WGS) entry which is preliminary data.</text>
</comment>
<dbReference type="PANTHER" id="PTHR12673">
    <property type="entry name" value="FACIOGENITAL DYSPLASIA PROTEIN"/>
    <property type="match status" value="1"/>
</dbReference>
<dbReference type="Proteomes" id="UP000728185">
    <property type="component" value="Unassembled WGS sequence"/>
</dbReference>
<reference evidence="3" key="1">
    <citation type="submission" date="2019-05" db="EMBL/GenBank/DDBJ databases">
        <title>Annotation for the trematode Fasciolopsis buski.</title>
        <authorList>
            <person name="Choi Y.-J."/>
        </authorList>
    </citation>
    <scope>NUCLEOTIDE SEQUENCE</scope>
    <source>
        <strain evidence="3">HT</strain>
        <tissue evidence="3">Whole worm</tissue>
    </source>
</reference>
<feature type="compositionally biased region" description="Basic and acidic residues" evidence="1">
    <location>
        <begin position="428"/>
        <end position="444"/>
    </location>
</feature>
<evidence type="ECO:0000313" key="3">
    <source>
        <dbReference type="EMBL" id="KAA0185657.1"/>
    </source>
</evidence>